<evidence type="ECO:0000256" key="3">
    <source>
        <dbReference type="ARBA" id="ARBA00022452"/>
    </source>
</evidence>
<keyword evidence="9 13" id="KW-0798">TonB box</keyword>
<dbReference type="GO" id="GO:0009279">
    <property type="term" value="C:cell outer membrane"/>
    <property type="evidence" value="ECO:0007669"/>
    <property type="project" value="UniProtKB-SubCell"/>
</dbReference>
<comment type="subcellular location">
    <subcellularLocation>
        <location evidence="1 12">Cell outer membrane</location>
        <topology evidence="1 12">Multi-pass membrane protein</topology>
    </subcellularLocation>
</comment>
<evidence type="ECO:0000256" key="2">
    <source>
        <dbReference type="ARBA" id="ARBA00022448"/>
    </source>
</evidence>
<dbReference type="PROSITE" id="PS52016">
    <property type="entry name" value="TONB_DEPENDENT_REC_3"/>
    <property type="match status" value="1"/>
</dbReference>
<evidence type="ECO:0000259" key="15">
    <source>
        <dbReference type="Pfam" id="PF00593"/>
    </source>
</evidence>
<dbReference type="Pfam" id="PF00593">
    <property type="entry name" value="TonB_dep_Rec_b-barrel"/>
    <property type="match status" value="1"/>
</dbReference>
<comment type="similarity">
    <text evidence="12 13">Belongs to the TonB-dependent receptor family.</text>
</comment>
<dbReference type="PANTHER" id="PTHR32552">
    <property type="entry name" value="FERRICHROME IRON RECEPTOR-RELATED"/>
    <property type="match status" value="1"/>
</dbReference>
<dbReference type="EMBL" id="AENT01000024">
    <property type="protein sequence ID" value="EFR42480.1"/>
    <property type="molecule type" value="Genomic_DNA"/>
</dbReference>
<dbReference type="CDD" id="cd01347">
    <property type="entry name" value="ligand_gated_channel"/>
    <property type="match status" value="1"/>
</dbReference>
<evidence type="ECO:0000256" key="9">
    <source>
        <dbReference type="ARBA" id="ARBA00023077"/>
    </source>
</evidence>
<dbReference type="Pfam" id="PF07715">
    <property type="entry name" value="Plug"/>
    <property type="match status" value="1"/>
</dbReference>
<keyword evidence="10 12" id="KW-0472">Membrane</keyword>
<keyword evidence="3 12" id="KW-1134">Transmembrane beta strand</keyword>
<keyword evidence="2 12" id="KW-0813">Transport</keyword>
<evidence type="ECO:0000256" key="13">
    <source>
        <dbReference type="RuleBase" id="RU003357"/>
    </source>
</evidence>
<keyword evidence="5 12" id="KW-0812">Transmembrane</keyword>
<dbReference type="eggNOG" id="COG4773">
    <property type="taxonomic scope" value="Bacteria"/>
</dbReference>
<keyword evidence="8" id="KW-0406">Ion transport</keyword>
<dbReference type="AlphaFoldDB" id="E4L9E2"/>
<reference evidence="17 18" key="1">
    <citation type="submission" date="2010-11" db="EMBL/GenBank/DDBJ databases">
        <authorList>
            <person name="Durkin A.S."/>
            <person name="Madupu R."/>
            <person name="Torralba M."/>
            <person name="Gillis M."/>
            <person name="Methe B."/>
            <person name="Sutton G."/>
            <person name="Nelson K.E."/>
        </authorList>
    </citation>
    <scope>NUCLEOTIDE SEQUENCE [LARGE SCALE GENOMIC DNA]</scope>
    <source>
        <strain evidence="17 18">UPII 345-E</strain>
    </source>
</reference>
<dbReference type="OrthoDB" id="101167at2"/>
<feature type="domain" description="TonB-dependent receptor plug" evidence="16">
    <location>
        <begin position="67"/>
        <end position="169"/>
    </location>
</feature>
<evidence type="ECO:0000313" key="18">
    <source>
        <dbReference type="Proteomes" id="UP000004594"/>
    </source>
</evidence>
<keyword evidence="6 14" id="KW-0732">Signal</keyword>
<evidence type="ECO:0000256" key="11">
    <source>
        <dbReference type="ARBA" id="ARBA00023237"/>
    </source>
</evidence>
<dbReference type="InterPro" id="IPR039426">
    <property type="entry name" value="TonB-dep_rcpt-like"/>
</dbReference>
<evidence type="ECO:0000256" key="7">
    <source>
        <dbReference type="ARBA" id="ARBA00023004"/>
    </source>
</evidence>
<dbReference type="InterPro" id="IPR012910">
    <property type="entry name" value="Plug_dom"/>
</dbReference>
<gene>
    <name evidence="17" type="ORF">HMPREF9220_0365</name>
</gene>
<keyword evidence="4" id="KW-0410">Iron transport</keyword>
<keyword evidence="17" id="KW-0675">Receptor</keyword>
<protein>
    <submittedName>
        <fullName evidence="17">TonB-dependent receptor</fullName>
    </submittedName>
</protein>
<dbReference type="PANTHER" id="PTHR32552:SF68">
    <property type="entry name" value="FERRICHROME OUTER MEMBRANE TRANSPORTER_PHAGE RECEPTOR"/>
    <property type="match status" value="1"/>
</dbReference>
<keyword evidence="11 12" id="KW-0998">Cell outer membrane</keyword>
<feature type="domain" description="TonB-dependent receptor-like beta-barrel" evidence="15">
    <location>
        <begin position="276"/>
        <end position="674"/>
    </location>
</feature>
<dbReference type="SUPFAM" id="SSF56935">
    <property type="entry name" value="Porins"/>
    <property type="match status" value="1"/>
</dbReference>
<evidence type="ECO:0000256" key="1">
    <source>
        <dbReference type="ARBA" id="ARBA00004571"/>
    </source>
</evidence>
<keyword evidence="7" id="KW-0408">Iron</keyword>
<evidence type="ECO:0000256" key="5">
    <source>
        <dbReference type="ARBA" id="ARBA00022692"/>
    </source>
</evidence>
<feature type="chain" id="PRO_5003184938" evidence="14">
    <location>
        <begin position="26"/>
        <end position="704"/>
    </location>
</feature>
<comment type="caution">
    <text evidence="17">The sequence shown here is derived from an EMBL/GenBank/DDBJ whole genome shotgun (WGS) entry which is preliminary data.</text>
</comment>
<evidence type="ECO:0000256" key="14">
    <source>
        <dbReference type="SAM" id="SignalP"/>
    </source>
</evidence>
<evidence type="ECO:0000313" key="17">
    <source>
        <dbReference type="EMBL" id="EFR42480.1"/>
    </source>
</evidence>
<dbReference type="RefSeq" id="WP_007554751.1">
    <property type="nucleotide sequence ID" value="NZ_AENT01000024.1"/>
</dbReference>
<dbReference type="InterPro" id="IPR036942">
    <property type="entry name" value="Beta-barrel_TonB_sf"/>
</dbReference>
<accession>E4L9E2</accession>
<evidence type="ECO:0000256" key="4">
    <source>
        <dbReference type="ARBA" id="ARBA00022496"/>
    </source>
</evidence>
<evidence type="ECO:0000256" key="12">
    <source>
        <dbReference type="PROSITE-ProRule" id="PRU01360"/>
    </source>
</evidence>
<evidence type="ECO:0000256" key="8">
    <source>
        <dbReference type="ARBA" id="ARBA00023065"/>
    </source>
</evidence>
<feature type="signal peptide" evidence="14">
    <location>
        <begin position="1"/>
        <end position="25"/>
    </location>
</feature>
<sequence length="704" mass="79631">MRINKKLRCIVLLALASGIAFGVSAQDSVKNKQKDIPDYQLGTFYVYGDRYKNKSALGGKLEKEIKYIPASVNIVTNKEIKKTASDNLAEALKYETGITGDWKSNSTVGYFANIRGETLDNSNFLTDGMKTFGYVGQQVMSENVYGLEKAEILRGPSSTFNGAGSVSGVINMELKAPKDENFSEVEVKFGSNKQKVLNFDTNTTDGDKSIRLVGSFEKKDLFTNNSDITRTYIAPSVKKKIGDKTDVTVKVFYQKDHVNGSALQPMEKLKSHAHFEKYSDKTLFGGKGWQNQDVKQVGLNVSFNHKFDNMWSFHQKGFIRDIKNFSKDIMAPSVFPINNDEMRLMPRVNDYKGRSYGLDQYIKRHEENGKNSRDTFVGLDWHYENVDWKQKQNFMTRKLSDLEKPAINEIENALKNGQLMSGNYWGREWGLYASHNEKRGKWNFSGGMRRALFVSSDDNLKEIYATTGQLGVVYELTDEVLPYAHWNNSFKPVYFLDKDKNILPPTTGREFEIGLRYLPKNSNVKASIAIYDLRKQNVPDPVNKILPNGWAIPDYYRSIGEVASKGVDVSWENKYGDVKVKANYSYLDSKVTKSATADEVGKPSANSPRQSLSLRAEKTFGDITAGVGIHYIGERNQFNRQNHNSTKLGGVTVFDAYVSKENKNSSLSLAVKNILNKKYYTSVFDDCGFVGSERTFVLSYDYRI</sequence>
<proteinExistence type="inferred from homology"/>
<dbReference type="Gene3D" id="2.170.130.10">
    <property type="entry name" value="TonB-dependent receptor, plug domain"/>
    <property type="match status" value="1"/>
</dbReference>
<organism evidence="17 18">
    <name type="scientific">Dialister micraerophilus UPII 345-E</name>
    <dbReference type="NCBI Taxonomy" id="910314"/>
    <lineage>
        <taxon>Bacteria</taxon>
        <taxon>Bacillati</taxon>
        <taxon>Bacillota</taxon>
        <taxon>Negativicutes</taxon>
        <taxon>Veillonellales</taxon>
        <taxon>Veillonellaceae</taxon>
        <taxon>Dialister</taxon>
    </lineage>
</organism>
<evidence type="ECO:0000259" key="16">
    <source>
        <dbReference type="Pfam" id="PF07715"/>
    </source>
</evidence>
<evidence type="ECO:0000256" key="6">
    <source>
        <dbReference type="ARBA" id="ARBA00022729"/>
    </source>
</evidence>
<dbReference type="InterPro" id="IPR037066">
    <property type="entry name" value="Plug_dom_sf"/>
</dbReference>
<name>E4L9E2_9FIRM</name>
<evidence type="ECO:0000256" key="10">
    <source>
        <dbReference type="ARBA" id="ARBA00023136"/>
    </source>
</evidence>
<dbReference type="Gene3D" id="2.40.170.20">
    <property type="entry name" value="TonB-dependent receptor, beta-barrel domain"/>
    <property type="match status" value="1"/>
</dbReference>
<dbReference type="Proteomes" id="UP000004594">
    <property type="component" value="Unassembled WGS sequence"/>
</dbReference>
<dbReference type="GO" id="GO:0015344">
    <property type="term" value="F:siderophore uptake transmembrane transporter activity"/>
    <property type="evidence" value="ECO:0007669"/>
    <property type="project" value="TreeGrafter"/>
</dbReference>
<dbReference type="InterPro" id="IPR000531">
    <property type="entry name" value="Beta-barrel_TonB"/>
</dbReference>